<feature type="domain" description="Peptidoglycan binding-like" evidence="1">
    <location>
        <begin position="271"/>
        <end position="306"/>
    </location>
</feature>
<protein>
    <submittedName>
        <fullName evidence="3">Uncharacterized protein</fullName>
    </submittedName>
</protein>
<evidence type="ECO:0000259" key="2">
    <source>
        <dbReference type="Pfam" id="PF13539"/>
    </source>
</evidence>
<dbReference type="Pfam" id="PF13539">
    <property type="entry name" value="Peptidase_M15_4"/>
    <property type="match status" value="1"/>
</dbReference>
<dbReference type="GO" id="GO:0008233">
    <property type="term" value="F:peptidase activity"/>
    <property type="evidence" value="ECO:0007669"/>
    <property type="project" value="InterPro"/>
</dbReference>
<sequence>MRDITALQPEVQAIANRLVEKCREQGLIIKITDCVRTKDEQDALYAQGRTRAGSIITNVTYPRSNHCWGIAFDFCRNDGTGAYNDTDGFFTKVGQVGKSLGLFWGGDWTSIKDKPHFQLETYGTWSSLQARYGTPSRYFASWGGSIPVIQKEEAKVVVNDDIVAIKVLQKFLNKKGYRDNEGKKLVEDGLKGNKTVFANTKFLQTMLNKDGYADAEGRKLYVDGYKGEKTEQAMRKVICKVPDKDSKGRNIWKAPKNKGNVVFYIQTNVSTKNDKYYGFNTQNAVIRQQANHNISQDGITGFNTLNSTL</sequence>
<dbReference type="SUPFAM" id="SSF47090">
    <property type="entry name" value="PGBD-like"/>
    <property type="match status" value="1"/>
</dbReference>
<dbReference type="InterPro" id="IPR039561">
    <property type="entry name" value="Peptidase_M15C"/>
</dbReference>
<dbReference type="InterPro" id="IPR036366">
    <property type="entry name" value="PGBDSf"/>
</dbReference>
<dbReference type="Gene3D" id="3.30.1380.10">
    <property type="match status" value="1"/>
</dbReference>
<evidence type="ECO:0000313" key="3">
    <source>
        <dbReference type="EMBL" id="RDU21948.1"/>
    </source>
</evidence>
<dbReference type="Gene3D" id="1.10.101.10">
    <property type="entry name" value="PGBD-like superfamily/PGBD"/>
    <property type="match status" value="1"/>
</dbReference>
<feature type="domain" description="Peptidase M15C" evidence="2">
    <location>
        <begin position="61"/>
        <end position="119"/>
    </location>
</feature>
<evidence type="ECO:0000259" key="1">
    <source>
        <dbReference type="Pfam" id="PF01471"/>
    </source>
</evidence>
<gene>
    <name evidence="3" type="ORF">DWV06_15535</name>
</gene>
<comment type="caution">
    <text evidence="3">The sequence shown here is derived from an EMBL/GenBank/DDBJ whole genome shotgun (WGS) entry which is preliminary data.</text>
</comment>
<dbReference type="Proteomes" id="UP000255036">
    <property type="component" value="Unassembled WGS sequence"/>
</dbReference>
<accession>A0A371AQU9</accession>
<dbReference type="OrthoDB" id="1851050at2"/>
<dbReference type="InterPro" id="IPR036365">
    <property type="entry name" value="PGBD-like_sf"/>
</dbReference>
<evidence type="ECO:0000313" key="4">
    <source>
        <dbReference type="Proteomes" id="UP000255036"/>
    </source>
</evidence>
<dbReference type="EMBL" id="QRCT01000050">
    <property type="protein sequence ID" value="RDU21948.1"/>
    <property type="molecule type" value="Genomic_DNA"/>
</dbReference>
<dbReference type="AlphaFoldDB" id="A0A371AQU9"/>
<dbReference type="InterPro" id="IPR009045">
    <property type="entry name" value="Zn_M74/Hedgehog-like"/>
</dbReference>
<dbReference type="Pfam" id="PF01471">
    <property type="entry name" value="PG_binding_1"/>
    <property type="match status" value="1"/>
</dbReference>
<dbReference type="RefSeq" id="WP_115483111.1">
    <property type="nucleotide sequence ID" value="NZ_QRCT01000050.1"/>
</dbReference>
<keyword evidence="4" id="KW-1185">Reference proteome</keyword>
<proteinExistence type="predicted"/>
<name>A0A371AQU9_9FIRM</name>
<reference evidence="3 4" key="1">
    <citation type="submission" date="2018-07" db="EMBL/GenBank/DDBJ databases">
        <title>Anaerosacharophilus polymeroproducens gen. nov. sp. nov., an anaerobic bacterium isolated from salt field.</title>
        <authorList>
            <person name="Kim W."/>
            <person name="Yang S.-H."/>
            <person name="Oh J."/>
            <person name="Lee J.-H."/>
            <person name="Kwon K.K."/>
        </authorList>
    </citation>
    <scope>NUCLEOTIDE SEQUENCE [LARGE SCALE GENOMIC DNA]</scope>
    <source>
        <strain evidence="3 4">MCWD5</strain>
    </source>
</reference>
<dbReference type="CDD" id="cd14845">
    <property type="entry name" value="L-Ala-D-Glu_peptidase_like"/>
    <property type="match status" value="1"/>
</dbReference>
<dbReference type="InterPro" id="IPR002477">
    <property type="entry name" value="Peptidoglycan-bd-like"/>
</dbReference>
<organism evidence="3 4">
    <name type="scientific">Anaerosacchariphilus polymeriproducens</name>
    <dbReference type="NCBI Taxonomy" id="1812858"/>
    <lineage>
        <taxon>Bacteria</taxon>
        <taxon>Bacillati</taxon>
        <taxon>Bacillota</taxon>
        <taxon>Clostridia</taxon>
        <taxon>Lachnospirales</taxon>
        <taxon>Lachnospiraceae</taxon>
        <taxon>Anaerosacchariphilus</taxon>
    </lineage>
</organism>
<dbReference type="SUPFAM" id="SSF55166">
    <property type="entry name" value="Hedgehog/DD-peptidase"/>
    <property type="match status" value="1"/>
</dbReference>